<reference evidence="2 3" key="1">
    <citation type="submission" date="2024-11" db="EMBL/GenBank/DDBJ databases">
        <title>Adaptive evolution of stress response genes in parasites aligns with host niche diversity.</title>
        <authorList>
            <person name="Hahn C."/>
            <person name="Resl P."/>
        </authorList>
    </citation>
    <scope>NUCLEOTIDE SEQUENCE [LARGE SCALE GENOMIC DNA]</scope>
    <source>
        <strain evidence="2">EGGRZ-B1_66</strain>
        <tissue evidence="2">Body</tissue>
    </source>
</reference>
<feature type="region of interest" description="Disordered" evidence="1">
    <location>
        <begin position="520"/>
        <end position="558"/>
    </location>
</feature>
<gene>
    <name evidence="2" type="ORF">Ciccas_009737</name>
</gene>
<dbReference type="Proteomes" id="UP001626550">
    <property type="component" value="Unassembled WGS sequence"/>
</dbReference>
<sequence>MAAKLIKLVPEKDIIANIRSINPIPPDKEYLCSDITNINSSPTLPQKLIARNSKLLELWLHACAWKYLPDLLKSFQLSDERLNALINRSGWITKLSCAVFYYHPDLDHTTSLSGECVDENQIPKSDPKPNATYPVCVDAMLSFVLPNNSVSERRKSVGQSIADEKDNCTRLISLLDQLHKNSDFSKRFLPVSSLLRIVFAGESSKSPDSTKLDDLRTACVAEFYIWLTKSWQRLLNTRPYTSTRSNRNQEHLLGGMFVSDEAKPARAAINPNPETPPVPIVTNKTLFQSISGAQIPNPSKSNGNFDPFFLKDPMQSILDSSNENKLQAHFIHGATFRKTKPTSCVKDNLPIVESYSSSADPDGNQRETNRVDRWLSISCSLDLAFGFLLTLIHIEAGTSDGTNSSKGEMDVEATVEVGDDEKSTTSWASSSVRKSRSLAKKHTKSSEPAAKNALLQLQLEQRRRAIELARRKNKVVAGQKANKCHQAAFLKLINQNRPTVPTRLIADSPIEEANSMADDMTESIGPLSPASSIPSETSHPLDEASALQSPQESKAEAETMPLLEEEKAMTMGEEAESDEGTTTTAYDTTTADIPMDNQDDDDASSMSDFSSVSVHMQRLTEQRTEQRSHKFGRLEQEKKTPRPSKGLPVDSSSKLTNKPKKLPGEEQHFYSDEEQEEFPACHDRFSSTRYKRQDSQISSNGQKHNFRRSMFEFPSAEDFVKTDEIAEMEFDTEEYLRTHFRPFAPPKDNQQLSELTQSVSSLKNDIQQLQQQFMLTSSQSQSLAAMASLNQQLVAMANSTSSVRMPNRRREYADDQESIASSQATGQSPRPRATWYHGSKEIEIASSCDDSFPSARRRNPPRKRYHDLTLSL</sequence>
<feature type="non-terminal residue" evidence="2">
    <location>
        <position position="872"/>
    </location>
</feature>
<feature type="region of interest" description="Disordered" evidence="1">
    <location>
        <begin position="414"/>
        <end position="450"/>
    </location>
</feature>
<name>A0ABD2PWW0_9PLAT</name>
<feature type="region of interest" description="Disordered" evidence="1">
    <location>
        <begin position="799"/>
        <end position="834"/>
    </location>
</feature>
<feature type="compositionally biased region" description="Polar residues" evidence="1">
    <location>
        <begin position="529"/>
        <end position="538"/>
    </location>
</feature>
<feature type="region of interest" description="Disordered" evidence="1">
    <location>
        <begin position="570"/>
        <end position="664"/>
    </location>
</feature>
<dbReference type="EMBL" id="JBJKFK010002072">
    <property type="protein sequence ID" value="KAL3311680.1"/>
    <property type="molecule type" value="Genomic_DNA"/>
</dbReference>
<feature type="compositionally biased region" description="Polar residues" evidence="1">
    <location>
        <begin position="818"/>
        <end position="828"/>
    </location>
</feature>
<feature type="compositionally biased region" description="Basic and acidic residues" evidence="1">
    <location>
        <begin position="618"/>
        <end position="640"/>
    </location>
</feature>
<protein>
    <submittedName>
        <fullName evidence="2">Uncharacterized protein</fullName>
    </submittedName>
</protein>
<evidence type="ECO:0000313" key="2">
    <source>
        <dbReference type="EMBL" id="KAL3311680.1"/>
    </source>
</evidence>
<feature type="compositionally biased region" description="Basic residues" evidence="1">
    <location>
        <begin position="855"/>
        <end position="865"/>
    </location>
</feature>
<feature type="compositionally biased region" description="Low complexity" evidence="1">
    <location>
        <begin position="581"/>
        <end position="592"/>
    </location>
</feature>
<feature type="compositionally biased region" description="Basic residues" evidence="1">
    <location>
        <begin position="433"/>
        <end position="443"/>
    </location>
</feature>
<evidence type="ECO:0000256" key="1">
    <source>
        <dbReference type="SAM" id="MobiDB-lite"/>
    </source>
</evidence>
<evidence type="ECO:0000313" key="3">
    <source>
        <dbReference type="Proteomes" id="UP001626550"/>
    </source>
</evidence>
<feature type="region of interest" description="Disordered" evidence="1">
    <location>
        <begin position="847"/>
        <end position="872"/>
    </location>
</feature>
<keyword evidence="3" id="KW-1185">Reference proteome</keyword>
<accession>A0ABD2PWW0</accession>
<organism evidence="2 3">
    <name type="scientific">Cichlidogyrus casuarinus</name>
    <dbReference type="NCBI Taxonomy" id="1844966"/>
    <lineage>
        <taxon>Eukaryota</taxon>
        <taxon>Metazoa</taxon>
        <taxon>Spiralia</taxon>
        <taxon>Lophotrochozoa</taxon>
        <taxon>Platyhelminthes</taxon>
        <taxon>Monogenea</taxon>
        <taxon>Monopisthocotylea</taxon>
        <taxon>Dactylogyridea</taxon>
        <taxon>Ancyrocephalidae</taxon>
        <taxon>Cichlidogyrus</taxon>
    </lineage>
</organism>
<dbReference type="AlphaFoldDB" id="A0ABD2PWW0"/>
<proteinExistence type="predicted"/>
<feature type="compositionally biased region" description="Low complexity" evidence="1">
    <location>
        <begin position="604"/>
        <end position="613"/>
    </location>
</feature>
<comment type="caution">
    <text evidence="2">The sequence shown here is derived from an EMBL/GenBank/DDBJ whole genome shotgun (WGS) entry which is preliminary data.</text>
</comment>